<organism evidence="27 28">
    <name type="scientific">Oryzias javanicus</name>
    <name type="common">Javanese ricefish</name>
    <name type="synonym">Aplocheilus javanicus</name>
    <dbReference type="NCBI Taxonomy" id="123683"/>
    <lineage>
        <taxon>Eukaryota</taxon>
        <taxon>Metazoa</taxon>
        <taxon>Chordata</taxon>
        <taxon>Craniata</taxon>
        <taxon>Vertebrata</taxon>
        <taxon>Euteleostomi</taxon>
        <taxon>Actinopterygii</taxon>
        <taxon>Neopterygii</taxon>
        <taxon>Teleostei</taxon>
        <taxon>Neoteleostei</taxon>
        <taxon>Acanthomorphata</taxon>
        <taxon>Ovalentaria</taxon>
        <taxon>Atherinomorphae</taxon>
        <taxon>Beloniformes</taxon>
        <taxon>Adrianichthyidae</taxon>
        <taxon>Oryziinae</taxon>
        <taxon>Oryzias</taxon>
    </lineage>
</organism>
<keyword evidence="14" id="KW-0446">Lipid-binding</keyword>
<evidence type="ECO:0000256" key="11">
    <source>
        <dbReference type="ARBA" id="ARBA00022989"/>
    </source>
</evidence>
<evidence type="ECO:0000256" key="15">
    <source>
        <dbReference type="ARBA" id="ARBA00023125"/>
    </source>
</evidence>
<keyword evidence="6" id="KW-0678">Repressor</keyword>
<dbReference type="Pfam" id="PF03131">
    <property type="entry name" value="bZIP_Maf"/>
    <property type="match status" value="1"/>
</dbReference>
<gene>
    <name evidence="27" type="ORF">OJAV_G00236340</name>
</gene>
<dbReference type="GO" id="GO:0005789">
    <property type="term" value="C:endoplasmic reticulum membrane"/>
    <property type="evidence" value="ECO:0007669"/>
    <property type="project" value="UniProtKB-SubCell"/>
</dbReference>
<dbReference type="InterPro" id="IPR047167">
    <property type="entry name" value="NFE2-like"/>
</dbReference>
<keyword evidence="15" id="KW-0238">DNA-binding</keyword>
<keyword evidence="11" id="KW-1133">Transmembrane helix</keyword>
<proteinExistence type="inferred from homology"/>
<protein>
    <recommendedName>
        <fullName evidence="5">Endoplasmic reticulum membrane sensor NFE2L1</fullName>
    </recommendedName>
    <alternativeName>
        <fullName evidence="24">Nuclear factor erythroid 2-related factor 1</fullName>
    </alternativeName>
    <alternativeName>
        <fullName evidence="23">Nuclear factor, erythroid derived 2, like 1</fullName>
    </alternativeName>
</protein>
<sequence length="483" mass="53889">MFYFRLHRWQVFLRITGVFILITFFRVSGPARTGPAAADPSAQLDDHSSAANADFRPDSLPLRLNSSDLLTEDPFKDFLEGLNDISTTLNFSLLPEHHLHEEEPEAFGVDPTLPSFTPASDGKMSRELLAPPPRGVLLEQEEDEDLPSLLTELLGGASLLDDMNLLDLDLEDGFGSKPAAKLEEGFSLEVTEMDVHVGEDDDRTGIPQDAEEMDSDSGLSLDCSHSPASSGAFSGSSSSSSSSSLMSCTSPERTLFSEDEEGSMDSEVEEEEGAVGGSAGIGQPLPVLGEDHKHFRGFPSRLEHVDHDHTYDQMHFRKTSSALRSDKARRHGRSSSRLWSRGERRAHSLKVPFSTELIVNLPVDQFNGMLSDYQLSEEQLALVKDMRRRGKNKIAAQNCRKRKHDVLRGLEEDVLALRRRHSALLRQNREAVWHLQQMKHRLGLLQQEVLSELREEEGEVTLLFGPEGTPTEKSRQKQRGKKK</sequence>
<dbReference type="AlphaFoldDB" id="A0A3S2TUB9"/>
<evidence type="ECO:0000256" key="4">
    <source>
        <dbReference type="ARBA" id="ARBA00008157"/>
    </source>
</evidence>
<accession>A0A3S2TUB9</accession>
<dbReference type="InterPro" id="IPR008917">
    <property type="entry name" value="TF_DNA-bd_sf"/>
</dbReference>
<keyword evidence="18" id="KW-0804">Transcription</keyword>
<evidence type="ECO:0000256" key="16">
    <source>
        <dbReference type="ARBA" id="ARBA00023136"/>
    </source>
</evidence>
<evidence type="ECO:0000256" key="2">
    <source>
        <dbReference type="ARBA" id="ARBA00004643"/>
    </source>
</evidence>
<evidence type="ECO:0000256" key="5">
    <source>
        <dbReference type="ARBA" id="ARBA00020485"/>
    </source>
</evidence>
<dbReference type="SUPFAM" id="SSF57959">
    <property type="entry name" value="Leucine zipper domain"/>
    <property type="match status" value="1"/>
</dbReference>
<keyword evidence="7" id="KW-0153">Cholesterol metabolism</keyword>
<feature type="compositionally biased region" description="Low complexity" evidence="25">
    <location>
        <begin position="224"/>
        <end position="250"/>
    </location>
</feature>
<evidence type="ECO:0000256" key="19">
    <source>
        <dbReference type="ARBA" id="ARBA00023166"/>
    </source>
</evidence>
<dbReference type="Gene3D" id="1.10.880.10">
    <property type="entry name" value="Transcription factor, Skn-1-like, DNA-binding domain"/>
    <property type="match status" value="1"/>
</dbReference>
<dbReference type="InterPro" id="IPR046347">
    <property type="entry name" value="bZIP_sf"/>
</dbReference>
<evidence type="ECO:0000313" key="27">
    <source>
        <dbReference type="EMBL" id="RVE55438.1"/>
    </source>
</evidence>
<dbReference type="GO" id="GO:0005634">
    <property type="term" value="C:nucleus"/>
    <property type="evidence" value="ECO:0007669"/>
    <property type="project" value="UniProtKB-SubCell"/>
</dbReference>
<dbReference type="InterPro" id="IPR004826">
    <property type="entry name" value="bZIP_Maf"/>
</dbReference>
<evidence type="ECO:0000313" key="28">
    <source>
        <dbReference type="Proteomes" id="UP000283210"/>
    </source>
</evidence>
<keyword evidence="20" id="KW-0325">Glycoprotein</keyword>
<dbReference type="Proteomes" id="UP000283210">
    <property type="component" value="Unassembled WGS sequence"/>
</dbReference>
<feature type="region of interest" description="Disordered" evidence="25">
    <location>
        <begin position="460"/>
        <end position="483"/>
    </location>
</feature>
<evidence type="ECO:0000256" key="22">
    <source>
        <dbReference type="ARBA" id="ARBA00023242"/>
    </source>
</evidence>
<reference evidence="27 28" key="1">
    <citation type="submission" date="2018-11" db="EMBL/GenBank/DDBJ databases">
        <authorList>
            <person name="Lopez-Roques C."/>
            <person name="Donnadieu C."/>
            <person name="Bouchez O."/>
            <person name="Klopp C."/>
            <person name="Cabau C."/>
            <person name="Zahm M."/>
        </authorList>
    </citation>
    <scope>NUCLEOTIDE SEQUENCE [LARGE SCALE GENOMIC DNA]</scope>
    <source>
        <strain evidence="27">RS831</strain>
        <tissue evidence="27">Whole body</tissue>
    </source>
</reference>
<evidence type="ECO:0000256" key="18">
    <source>
        <dbReference type="ARBA" id="ARBA00023163"/>
    </source>
</evidence>
<evidence type="ECO:0000256" key="8">
    <source>
        <dbReference type="ARBA" id="ARBA00022692"/>
    </source>
</evidence>
<evidence type="ECO:0000256" key="10">
    <source>
        <dbReference type="ARBA" id="ARBA00022968"/>
    </source>
</evidence>
<evidence type="ECO:0000256" key="1">
    <source>
        <dbReference type="ARBA" id="ARBA00004123"/>
    </source>
</evidence>
<evidence type="ECO:0000256" key="12">
    <source>
        <dbReference type="ARBA" id="ARBA00023015"/>
    </source>
</evidence>
<reference evidence="27 28" key="2">
    <citation type="submission" date="2019-01" db="EMBL/GenBank/DDBJ databases">
        <title>A chromosome length genome reference of the Java medaka (oryzias javanicus).</title>
        <authorList>
            <person name="Herpin A."/>
            <person name="Takehana Y."/>
            <person name="Naruse K."/>
            <person name="Ansai S."/>
            <person name="Kawaguchi M."/>
        </authorList>
    </citation>
    <scope>NUCLEOTIDE SEQUENCE [LARGE SCALE GENOMIC DNA]</scope>
    <source>
        <strain evidence="27">RS831</strain>
        <tissue evidence="27">Whole body</tissue>
    </source>
</reference>
<dbReference type="SUPFAM" id="SSF47454">
    <property type="entry name" value="A DNA-binding domain in eukaryotic transcription factors"/>
    <property type="match status" value="1"/>
</dbReference>
<comment type="similarity">
    <text evidence="4">Belongs to the bZIP family. CNC subfamily.</text>
</comment>
<evidence type="ECO:0000256" key="25">
    <source>
        <dbReference type="SAM" id="MobiDB-lite"/>
    </source>
</evidence>
<dbReference type="PANTHER" id="PTHR24411">
    <property type="entry name" value="NUCLEAR FACTOR ERYTHROID 2-RELATED FACTOR"/>
    <property type="match status" value="1"/>
</dbReference>
<keyword evidence="19" id="KW-1207">Sterol metabolism</keyword>
<keyword evidence="10" id="KW-0735">Signal-anchor</keyword>
<evidence type="ECO:0000256" key="3">
    <source>
        <dbReference type="ARBA" id="ARBA00004648"/>
    </source>
</evidence>
<comment type="subcellular location">
    <subcellularLocation>
        <location evidence="3">Endoplasmic reticulum membrane</location>
        <topology evidence="3">Single-pass type II membrane protein</topology>
    </subcellularLocation>
    <subcellularLocation>
        <location evidence="2">Endoplasmic reticulum membrane</location>
        <topology evidence="2">Single-pass type III membrane protein</topology>
    </subcellularLocation>
    <subcellularLocation>
        <location evidence="1">Nucleus</location>
    </subcellularLocation>
</comment>
<keyword evidence="8" id="KW-0812">Transmembrane</keyword>
<dbReference type="GO" id="GO:0008203">
    <property type="term" value="P:cholesterol metabolic process"/>
    <property type="evidence" value="ECO:0007669"/>
    <property type="project" value="UniProtKB-KW"/>
</dbReference>
<evidence type="ECO:0000259" key="26">
    <source>
        <dbReference type="PROSITE" id="PS50217"/>
    </source>
</evidence>
<evidence type="ECO:0000256" key="20">
    <source>
        <dbReference type="ARBA" id="ARBA00023180"/>
    </source>
</evidence>
<evidence type="ECO:0000256" key="13">
    <source>
        <dbReference type="ARBA" id="ARBA00023098"/>
    </source>
</evidence>
<dbReference type="GO" id="GO:0008289">
    <property type="term" value="F:lipid binding"/>
    <property type="evidence" value="ECO:0007669"/>
    <property type="project" value="UniProtKB-KW"/>
</dbReference>
<evidence type="ECO:0000256" key="7">
    <source>
        <dbReference type="ARBA" id="ARBA00022548"/>
    </source>
</evidence>
<dbReference type="InterPro" id="IPR004827">
    <property type="entry name" value="bZIP"/>
</dbReference>
<evidence type="ECO:0000256" key="9">
    <source>
        <dbReference type="ARBA" id="ARBA00022824"/>
    </source>
</evidence>
<keyword evidence="16" id="KW-0472">Membrane</keyword>
<dbReference type="PROSITE" id="PS50217">
    <property type="entry name" value="BZIP"/>
    <property type="match status" value="1"/>
</dbReference>
<dbReference type="PANTHER" id="PTHR24411:SF31">
    <property type="entry name" value="ENDOPLASMIC RETICULUM MEMBRANE SENSOR NFE2L1"/>
    <property type="match status" value="1"/>
</dbReference>
<dbReference type="PROSITE" id="PS00036">
    <property type="entry name" value="BZIP_BASIC"/>
    <property type="match status" value="1"/>
</dbReference>
<evidence type="ECO:0000256" key="24">
    <source>
        <dbReference type="ARBA" id="ARBA00031659"/>
    </source>
</evidence>
<dbReference type="EMBL" id="ML136730">
    <property type="protein sequence ID" value="RVE55438.1"/>
    <property type="molecule type" value="Genomic_DNA"/>
</dbReference>
<keyword evidence="22" id="KW-0539">Nucleus</keyword>
<name>A0A3S2TUB9_ORYJA</name>
<keyword evidence="17" id="KW-0010">Activator</keyword>
<dbReference type="SMART" id="SM00338">
    <property type="entry name" value="BRLZ"/>
    <property type="match status" value="1"/>
</dbReference>
<evidence type="ECO:0000256" key="6">
    <source>
        <dbReference type="ARBA" id="ARBA00022491"/>
    </source>
</evidence>
<evidence type="ECO:0000256" key="14">
    <source>
        <dbReference type="ARBA" id="ARBA00023121"/>
    </source>
</evidence>
<keyword evidence="9" id="KW-0256">Endoplasmic reticulum</keyword>
<dbReference type="GO" id="GO:0000978">
    <property type="term" value="F:RNA polymerase II cis-regulatory region sequence-specific DNA binding"/>
    <property type="evidence" value="ECO:0007669"/>
    <property type="project" value="InterPro"/>
</dbReference>
<keyword evidence="13" id="KW-0443">Lipid metabolism</keyword>
<evidence type="ECO:0000256" key="17">
    <source>
        <dbReference type="ARBA" id="ARBA00023159"/>
    </source>
</evidence>
<feature type="domain" description="BZIP" evidence="26">
    <location>
        <begin position="382"/>
        <end position="445"/>
    </location>
</feature>
<evidence type="ECO:0000256" key="21">
    <source>
        <dbReference type="ARBA" id="ARBA00023221"/>
    </source>
</evidence>
<feature type="region of interest" description="Disordered" evidence="25">
    <location>
        <begin position="197"/>
        <end position="283"/>
    </location>
</feature>
<keyword evidence="21" id="KW-0753">Steroid metabolism</keyword>
<dbReference type="GO" id="GO:0000981">
    <property type="term" value="F:DNA-binding transcription factor activity, RNA polymerase II-specific"/>
    <property type="evidence" value="ECO:0007669"/>
    <property type="project" value="TreeGrafter"/>
</dbReference>
<keyword evidence="12" id="KW-0805">Transcription regulation</keyword>
<feature type="compositionally biased region" description="Acidic residues" evidence="25">
    <location>
        <begin position="257"/>
        <end position="273"/>
    </location>
</feature>
<feature type="region of interest" description="Disordered" evidence="25">
    <location>
        <begin position="317"/>
        <end position="339"/>
    </location>
</feature>
<dbReference type="OrthoDB" id="7458135at2759"/>
<keyword evidence="28" id="KW-1185">Reference proteome</keyword>
<feature type="region of interest" description="Disordered" evidence="25">
    <location>
        <begin position="105"/>
        <end position="129"/>
    </location>
</feature>
<evidence type="ECO:0000256" key="23">
    <source>
        <dbReference type="ARBA" id="ARBA00030985"/>
    </source>
</evidence>